<name>A0A1X1RJ85_MYCFA</name>
<protein>
    <submittedName>
        <fullName evidence="1">Uncharacterized protein</fullName>
    </submittedName>
</protein>
<dbReference type="AlphaFoldDB" id="A0A1X1RJ85"/>
<sequence>MAGGAPQYRSVMADVTLQHQLDEVRALLKRALALFGAEPVEPPADVVPDPAAVQSWARQY</sequence>
<accession>A0A1X1RJ85</accession>
<dbReference type="Proteomes" id="UP000193484">
    <property type="component" value="Unassembled WGS sequence"/>
</dbReference>
<comment type="caution">
    <text evidence="1">The sequence shown here is derived from an EMBL/GenBank/DDBJ whole genome shotgun (WGS) entry which is preliminary data.</text>
</comment>
<keyword evidence="2" id="KW-1185">Reference proteome</keyword>
<gene>
    <name evidence="1" type="ORF">AWC04_02750</name>
</gene>
<dbReference type="EMBL" id="LQOJ01000018">
    <property type="protein sequence ID" value="ORV07638.1"/>
    <property type="molecule type" value="Genomic_DNA"/>
</dbReference>
<proteinExistence type="predicted"/>
<evidence type="ECO:0000313" key="2">
    <source>
        <dbReference type="Proteomes" id="UP000193484"/>
    </source>
</evidence>
<evidence type="ECO:0000313" key="1">
    <source>
        <dbReference type="EMBL" id="ORV07638.1"/>
    </source>
</evidence>
<reference evidence="1 2" key="1">
    <citation type="submission" date="2016-01" db="EMBL/GenBank/DDBJ databases">
        <title>The new phylogeny of the genus Mycobacterium.</title>
        <authorList>
            <person name="Tarcisio F."/>
            <person name="Conor M."/>
            <person name="Antonella G."/>
            <person name="Elisabetta G."/>
            <person name="Giulia F.S."/>
            <person name="Sara T."/>
            <person name="Anna F."/>
            <person name="Clotilde B."/>
            <person name="Roberto B."/>
            <person name="Veronica D.S."/>
            <person name="Fabio R."/>
            <person name="Monica P."/>
            <person name="Olivier J."/>
            <person name="Enrico T."/>
            <person name="Nicola S."/>
        </authorList>
    </citation>
    <scope>NUCLEOTIDE SEQUENCE [LARGE SCALE GENOMIC DNA]</scope>
    <source>
        <strain evidence="1 2">DSM 44179</strain>
    </source>
</reference>
<dbReference type="STRING" id="1793.AWC04_02750"/>
<organism evidence="1 2">
    <name type="scientific">Mycolicibacterium fallax</name>
    <name type="common">Mycobacterium fallax</name>
    <dbReference type="NCBI Taxonomy" id="1793"/>
    <lineage>
        <taxon>Bacteria</taxon>
        <taxon>Bacillati</taxon>
        <taxon>Actinomycetota</taxon>
        <taxon>Actinomycetes</taxon>
        <taxon>Mycobacteriales</taxon>
        <taxon>Mycobacteriaceae</taxon>
        <taxon>Mycolicibacterium</taxon>
    </lineage>
</organism>